<dbReference type="PROSITE" id="PS50835">
    <property type="entry name" value="IG_LIKE"/>
    <property type="match status" value="2"/>
</dbReference>
<dbReference type="InterPro" id="IPR003598">
    <property type="entry name" value="Ig_sub2"/>
</dbReference>
<dbReference type="SMART" id="SM00408">
    <property type="entry name" value="IGc2"/>
    <property type="match status" value="2"/>
</dbReference>
<evidence type="ECO:0000256" key="1">
    <source>
        <dbReference type="ARBA" id="ARBA00004613"/>
    </source>
</evidence>
<feature type="compositionally biased region" description="Polar residues" evidence="5">
    <location>
        <begin position="62"/>
        <end position="73"/>
    </location>
</feature>
<dbReference type="Pfam" id="PF25106">
    <property type="entry name" value="VWA_4"/>
    <property type="match status" value="1"/>
</dbReference>
<dbReference type="InterPro" id="IPR007110">
    <property type="entry name" value="Ig-like_dom"/>
</dbReference>
<feature type="region of interest" description="Disordered" evidence="5">
    <location>
        <begin position="48"/>
        <end position="75"/>
    </location>
</feature>
<evidence type="ECO:0000313" key="9">
    <source>
        <dbReference type="Proteomes" id="UP001445076"/>
    </source>
</evidence>
<name>A0AAW0WZE4_CHEQU</name>
<keyword evidence="4" id="KW-0325">Glycoprotein</keyword>
<dbReference type="EMBL" id="JARKIK010000056">
    <property type="protein sequence ID" value="KAK8732672.1"/>
    <property type="molecule type" value="Genomic_DNA"/>
</dbReference>
<evidence type="ECO:0000256" key="5">
    <source>
        <dbReference type="SAM" id="MobiDB-lite"/>
    </source>
</evidence>
<gene>
    <name evidence="8" type="ORF">OTU49_006872</name>
</gene>
<dbReference type="CDD" id="cd00096">
    <property type="entry name" value="Ig"/>
    <property type="match status" value="2"/>
</dbReference>
<dbReference type="CDD" id="cd00198">
    <property type="entry name" value="vWFA"/>
    <property type="match status" value="1"/>
</dbReference>
<dbReference type="Pfam" id="PF23560">
    <property type="entry name" value="GBD_Hemicentin"/>
    <property type="match status" value="1"/>
</dbReference>
<evidence type="ECO:0000256" key="2">
    <source>
        <dbReference type="ARBA" id="ARBA00022525"/>
    </source>
</evidence>
<dbReference type="GO" id="GO:0032991">
    <property type="term" value="C:protein-containing complex"/>
    <property type="evidence" value="ECO:0007669"/>
    <property type="project" value="UniProtKB-ARBA"/>
</dbReference>
<dbReference type="Gene3D" id="3.40.50.410">
    <property type="entry name" value="von Willebrand factor, type A domain"/>
    <property type="match status" value="1"/>
</dbReference>
<evidence type="ECO:0000256" key="4">
    <source>
        <dbReference type="ARBA" id="ARBA00023180"/>
    </source>
</evidence>
<dbReference type="SUPFAM" id="SSF53300">
    <property type="entry name" value="vWA-like"/>
    <property type="match status" value="1"/>
</dbReference>
<accession>A0AAW0WZE4</accession>
<dbReference type="InterPro" id="IPR056861">
    <property type="entry name" value="HMCN1-like_VWA"/>
</dbReference>
<feature type="domain" description="Ig-like" evidence="7">
    <location>
        <begin position="597"/>
        <end position="690"/>
    </location>
</feature>
<dbReference type="GO" id="GO:0005576">
    <property type="term" value="C:extracellular region"/>
    <property type="evidence" value="ECO:0007669"/>
    <property type="project" value="UniProtKB-SubCell"/>
</dbReference>
<comment type="subcellular location">
    <subcellularLocation>
        <location evidence="1">Secreted</location>
    </subcellularLocation>
</comment>
<evidence type="ECO:0000313" key="8">
    <source>
        <dbReference type="EMBL" id="KAK8732672.1"/>
    </source>
</evidence>
<dbReference type="PANTHER" id="PTHR14905">
    <property type="entry name" value="NG37"/>
    <property type="match status" value="1"/>
</dbReference>
<feature type="domain" description="Ig-like" evidence="7">
    <location>
        <begin position="508"/>
        <end position="592"/>
    </location>
</feature>
<organism evidence="8 9">
    <name type="scientific">Cherax quadricarinatus</name>
    <name type="common">Australian red claw crayfish</name>
    <dbReference type="NCBI Taxonomy" id="27406"/>
    <lineage>
        <taxon>Eukaryota</taxon>
        <taxon>Metazoa</taxon>
        <taxon>Ecdysozoa</taxon>
        <taxon>Arthropoda</taxon>
        <taxon>Crustacea</taxon>
        <taxon>Multicrustacea</taxon>
        <taxon>Malacostraca</taxon>
        <taxon>Eumalacostraca</taxon>
        <taxon>Eucarida</taxon>
        <taxon>Decapoda</taxon>
        <taxon>Pleocyemata</taxon>
        <taxon>Astacidea</taxon>
        <taxon>Parastacoidea</taxon>
        <taxon>Parastacidae</taxon>
        <taxon>Cherax</taxon>
    </lineage>
</organism>
<dbReference type="InterPro" id="IPR013783">
    <property type="entry name" value="Ig-like_fold"/>
</dbReference>
<dbReference type="InterPro" id="IPR013098">
    <property type="entry name" value="Ig_I-set"/>
</dbReference>
<feature type="signal peptide" evidence="6">
    <location>
        <begin position="1"/>
        <end position="26"/>
    </location>
</feature>
<comment type="caution">
    <text evidence="8">The sequence shown here is derived from an EMBL/GenBank/DDBJ whole genome shotgun (WGS) entry which is preliminary data.</text>
</comment>
<dbReference type="InterPro" id="IPR052577">
    <property type="entry name" value="VWA7"/>
</dbReference>
<protein>
    <recommendedName>
        <fullName evidence="7">Ig-like domain-containing protein</fullName>
    </recommendedName>
</protein>
<dbReference type="InterPro" id="IPR036465">
    <property type="entry name" value="vWFA_dom_sf"/>
</dbReference>
<dbReference type="InterPro" id="IPR056475">
    <property type="entry name" value="GBD_Hemicentin/VWA7"/>
</dbReference>
<feature type="chain" id="PRO_5043631796" description="Ig-like domain-containing protein" evidence="6">
    <location>
        <begin position="27"/>
        <end position="690"/>
    </location>
</feature>
<dbReference type="SMART" id="SM00409">
    <property type="entry name" value="IG"/>
    <property type="match status" value="2"/>
</dbReference>
<evidence type="ECO:0000256" key="6">
    <source>
        <dbReference type="SAM" id="SignalP"/>
    </source>
</evidence>
<sequence>MLARVSYQGVGLAAVLLLGLLWSSQAQEGDVASQTLNSQEHFQRLNLPQNTNVHNPHEVTRNQDLPENGSASRSSEEIINKIKTATSTRLSVSSKLGVQFSQGYIDLGSRDPVQEGAATLAFVFDTTGSMSDDLKQVIDGADKILNTVLEKFERPIHNYVFVPFHDPEVGPMTVTADPEEFQESLKKSFIFGGGDCPEMAVRAIKMALEVSLPSSYIYVFTDARAKDFYLLDDVLRLIQKKQSQVVFVMTGDCGNHTHPGYQAFETIASTSSGQIFHLDKSDVKEVLNFVRLSLESRKVNLLSIDRESEGPGEENLPLLVDRTLKHFTISVSGEKPKIQIYGPEGEDVSQDKGVENLLALENVKIVGVKEPSPGRYNISVGSESKYTVRATGLSSLTFEHGFSLEPTINFKETYHRPMKGGSSYVIVRPVDVTEFGDLYRLQMISLDGVILEDLPLHRLPGPVPIYNGTSFLAPNESFNIKIFGRDEHGYQFERISPTAITSQLPFPPEVTSVDRVNGYFDQPAVITCHVKTLVPFTLSWQKDGIELDGQKSFPQSAEVEYVVEYPNRDDEGRYSCVATNVAGSASSSIFLDMKEPPPQIAAPLNATLPPAQSALLSCEVTSTVEYNLTWYRYVVQGQIQDYFGRTETIGEFVNVETLEGYVVLSNMSLLLEDVGLKDEGWFRCTATNEG</sequence>
<reference evidence="8 9" key="1">
    <citation type="journal article" date="2024" name="BMC Genomics">
        <title>Genome assembly of redclaw crayfish (Cherax quadricarinatus) provides insights into its immune adaptation and hypoxia tolerance.</title>
        <authorList>
            <person name="Liu Z."/>
            <person name="Zheng J."/>
            <person name="Li H."/>
            <person name="Fang K."/>
            <person name="Wang S."/>
            <person name="He J."/>
            <person name="Zhou D."/>
            <person name="Weng S."/>
            <person name="Chi M."/>
            <person name="Gu Z."/>
            <person name="He J."/>
            <person name="Li F."/>
            <person name="Wang M."/>
        </authorList>
    </citation>
    <scope>NUCLEOTIDE SEQUENCE [LARGE SCALE GENOMIC DNA]</scope>
    <source>
        <strain evidence="8">ZL_2023a</strain>
    </source>
</reference>
<evidence type="ECO:0000256" key="3">
    <source>
        <dbReference type="ARBA" id="ARBA00022729"/>
    </source>
</evidence>
<dbReference type="AlphaFoldDB" id="A0AAW0WZE4"/>
<dbReference type="Pfam" id="PF07679">
    <property type="entry name" value="I-set"/>
    <property type="match status" value="1"/>
</dbReference>
<dbReference type="Gene3D" id="2.60.40.10">
    <property type="entry name" value="Immunoglobulins"/>
    <property type="match status" value="2"/>
</dbReference>
<evidence type="ECO:0000259" key="7">
    <source>
        <dbReference type="PROSITE" id="PS50835"/>
    </source>
</evidence>
<dbReference type="Proteomes" id="UP001445076">
    <property type="component" value="Unassembled WGS sequence"/>
</dbReference>
<keyword evidence="9" id="KW-1185">Reference proteome</keyword>
<keyword evidence="3 6" id="KW-0732">Signal</keyword>
<dbReference type="SUPFAM" id="SSF48726">
    <property type="entry name" value="Immunoglobulin"/>
    <property type="match status" value="2"/>
</dbReference>
<proteinExistence type="predicted"/>
<keyword evidence="2" id="KW-0964">Secreted</keyword>
<dbReference type="InterPro" id="IPR003599">
    <property type="entry name" value="Ig_sub"/>
</dbReference>
<dbReference type="InterPro" id="IPR036179">
    <property type="entry name" value="Ig-like_dom_sf"/>
</dbReference>
<dbReference type="PANTHER" id="PTHR14905:SF7">
    <property type="entry name" value="VON WILLEBRAND FACTOR A DOMAIN-CONTAINING PROTEIN 7"/>
    <property type="match status" value="1"/>
</dbReference>